<dbReference type="Pfam" id="PF07919">
    <property type="entry name" value="Gryzun"/>
    <property type="match status" value="1"/>
</dbReference>
<feature type="domain" description="Gryzun putative trafficking through Golgi" evidence="2">
    <location>
        <begin position="641"/>
        <end position="1247"/>
    </location>
</feature>
<dbReference type="OrthoDB" id="6278596at2759"/>
<evidence type="ECO:0000259" key="3">
    <source>
        <dbReference type="Pfam" id="PF11817"/>
    </source>
</evidence>
<dbReference type="AlphaFoldDB" id="W2RJW3"/>
<dbReference type="PANTHER" id="PTHR14374">
    <property type="entry name" value="FOIE GRAS"/>
    <property type="match status" value="1"/>
</dbReference>
<organism evidence="4 5">
    <name type="scientific">Cyphellophora europaea (strain CBS 101466)</name>
    <name type="common">Phialophora europaea</name>
    <dbReference type="NCBI Taxonomy" id="1220924"/>
    <lineage>
        <taxon>Eukaryota</taxon>
        <taxon>Fungi</taxon>
        <taxon>Dikarya</taxon>
        <taxon>Ascomycota</taxon>
        <taxon>Pezizomycotina</taxon>
        <taxon>Eurotiomycetes</taxon>
        <taxon>Chaetothyriomycetidae</taxon>
        <taxon>Chaetothyriales</taxon>
        <taxon>Cyphellophoraceae</taxon>
        <taxon>Cyphellophora</taxon>
    </lineage>
</organism>
<dbReference type="RefSeq" id="XP_008721453.1">
    <property type="nucleotide sequence ID" value="XM_008723231.1"/>
</dbReference>
<reference evidence="4 5" key="1">
    <citation type="submission" date="2013-03" db="EMBL/GenBank/DDBJ databases">
        <title>The Genome Sequence of Phialophora europaea CBS 101466.</title>
        <authorList>
            <consortium name="The Broad Institute Genomics Platform"/>
            <person name="Cuomo C."/>
            <person name="de Hoog S."/>
            <person name="Gorbushina A."/>
            <person name="Walker B."/>
            <person name="Young S.K."/>
            <person name="Zeng Q."/>
            <person name="Gargeya S."/>
            <person name="Fitzgerald M."/>
            <person name="Haas B."/>
            <person name="Abouelleil A."/>
            <person name="Allen A.W."/>
            <person name="Alvarado L."/>
            <person name="Arachchi H.M."/>
            <person name="Berlin A.M."/>
            <person name="Chapman S.B."/>
            <person name="Gainer-Dewar J."/>
            <person name="Goldberg J."/>
            <person name="Griggs A."/>
            <person name="Gujja S."/>
            <person name="Hansen M."/>
            <person name="Howarth C."/>
            <person name="Imamovic A."/>
            <person name="Ireland A."/>
            <person name="Larimer J."/>
            <person name="McCowan C."/>
            <person name="Murphy C."/>
            <person name="Pearson M."/>
            <person name="Poon T.W."/>
            <person name="Priest M."/>
            <person name="Roberts A."/>
            <person name="Saif S."/>
            <person name="Shea T."/>
            <person name="Sisk P."/>
            <person name="Sykes S."/>
            <person name="Wortman J."/>
            <person name="Nusbaum C."/>
            <person name="Birren B."/>
        </authorList>
    </citation>
    <scope>NUCLEOTIDE SEQUENCE [LARGE SCALE GENOMIC DNA]</scope>
    <source>
        <strain evidence="4 5">CBS 101466</strain>
    </source>
</reference>
<dbReference type="GeneID" id="19976252"/>
<proteinExistence type="predicted"/>
<dbReference type="VEuPathDB" id="FungiDB:HMPREF1541_08913"/>
<evidence type="ECO:0000259" key="2">
    <source>
        <dbReference type="Pfam" id="PF07919"/>
    </source>
</evidence>
<evidence type="ECO:0000313" key="5">
    <source>
        <dbReference type="Proteomes" id="UP000030752"/>
    </source>
</evidence>
<dbReference type="eggNOG" id="KOG4386">
    <property type="taxonomic scope" value="Eukaryota"/>
</dbReference>
<dbReference type="Pfam" id="PF11817">
    <property type="entry name" value="Foie-gras_1"/>
    <property type="match status" value="1"/>
</dbReference>
<dbReference type="EMBL" id="KB822725">
    <property type="protein sequence ID" value="ETN36635.1"/>
    <property type="molecule type" value="Genomic_DNA"/>
</dbReference>
<accession>W2RJW3</accession>
<dbReference type="HOGENOM" id="CLU_003572_1_0_1"/>
<feature type="domain" description="Trafficking protein particle complex subunit 11" evidence="3">
    <location>
        <begin position="342"/>
        <end position="613"/>
    </location>
</feature>
<dbReference type="InterPro" id="IPR021773">
    <property type="entry name" value="TPC11"/>
</dbReference>
<feature type="region of interest" description="Disordered" evidence="1">
    <location>
        <begin position="92"/>
        <end position="115"/>
    </location>
</feature>
<protein>
    <recommendedName>
        <fullName evidence="6">Trafficking protein particle complex subunit 11 domain-containing protein</fullName>
    </recommendedName>
</protein>
<gene>
    <name evidence="4" type="ORF">HMPREF1541_08913</name>
</gene>
<dbReference type="PANTHER" id="PTHR14374:SF0">
    <property type="entry name" value="TRAFFICKING PROTEIN PARTICLE COMPLEX SUBUNIT 11"/>
    <property type="match status" value="1"/>
</dbReference>
<keyword evidence="5" id="KW-1185">Reference proteome</keyword>
<dbReference type="InterPro" id="IPR012880">
    <property type="entry name" value="Gryzun"/>
</dbReference>
<dbReference type="InParanoid" id="W2RJW3"/>
<evidence type="ECO:0008006" key="6">
    <source>
        <dbReference type="Google" id="ProtNLM"/>
    </source>
</evidence>
<sequence>MDAFGDDYIAHNLPLLFLSGLGSSNSTRDPGHRHPAPEGGFRVRTDLPPLESDLANVVKDAFLQHDGSLAPWRTPPVSSRFFAIRNVGRSYTLPPRKAPPPPHSPRLSAVDNGGGPPPALVLHSPLSPLTPSSPLYPDGVLNQQWIAKHQHHLPCAVVMFLPLSADAHTSSLLDNKIKSEINSAKAALSTANYKTRLVVVLLGDEILSLDDVEDRIATIRRATNMDQKALYFIAHDSLPQQASQVVQSLLGSLYPQCIEYYRDLSKHARRKRNRNVTPQPTIPPASAHVLASQGWVVRYEFKLGVFGEFRQEMDAACRNYETAYDSLFAAEMIESIASWSPRFHEARLLADTIALRILRCLLWTGQTSAAVRSWTNHQERIEGLLDRRGKGTENYGWQAWQHTWSKTMAELLTRSELPGLSVTVPASDSLVFLKPDASAGERFTPWEHLHHQGYWLRNAQEHTKERRKLAATIPDEDRHPPGRSPASKLTHTAESYDSYLTLEPYQELPADGTTGFDYTEEILVSLDAAIEYFDKKGQVRMNELIQMKKASEFLNTQAWSQAVQILQPLWESPVWRKSGWWRLLECVGWALLDCANELQALELIVRLTWELANSCFTARPNTIYDLDQLLERFAPENKLSIALNSQEGTGRIATSFAFSTAQGHVGELIDCQFVLSSCSNTDSSAVSLSGVKIVFEGSLKPIYLHPSDSATTSKMAVSTADVELNEASPLSSTGNKRSSVGHIASVSGPANLTLAAGQTRIFNMQMIPREAGDVSVASITLMLEIDRLSLTVTNSEVEGATNDWWEMKGDIPVPRAVGTQRVVSNLHVLPKPPKVEINAVDFKRSYYTNENVEINIEIVNNEEETALPTVRARLISPVNGAAKIRWADQGDDEATEELDIEQILPPRKLDSLRPGSKSMLSLQMSETVAALDHELEIVVTYNLEADTESVLQKVLTLDLAVIRPFEANYDFAPRITSETWPNYFAPPPASPDIPSGLTQQFLVTANLFSFAIEPIDIEAILLTTTKITGGAICSSTTGVLRDETLTEPAGLAEKISASIAPEQTRSFNFDLTVQKQVLGDRHTVALDLALEIGWRRPGSNGVNSSILEVPRFVVPMAEPRVLVTVDNKASVPGQEDMKLMSLRYIIENPSMHFLTFNVAMEASEDFAFSGPKANSVSLVPISKYEMVYKILPNKRDTEGSRERRKNRDAKGEWLKVQLNVVDAYFNQSLRVQPAGGGVRLDKKGGVVVLMD</sequence>
<dbReference type="STRING" id="1220924.W2RJW3"/>
<evidence type="ECO:0000313" key="4">
    <source>
        <dbReference type="EMBL" id="ETN36635.1"/>
    </source>
</evidence>
<name>W2RJW3_CYPE1</name>
<dbReference type="Proteomes" id="UP000030752">
    <property type="component" value="Unassembled WGS sequence"/>
</dbReference>
<evidence type="ECO:0000256" key="1">
    <source>
        <dbReference type="SAM" id="MobiDB-lite"/>
    </source>
</evidence>